<accession>A0ABQ1W016</accession>
<keyword evidence="2" id="KW-1185">Reference proteome</keyword>
<protein>
    <recommendedName>
        <fullName evidence="3">Transcriptional regulator</fullName>
    </recommendedName>
</protein>
<comment type="caution">
    <text evidence="1">The sequence shown here is derived from an EMBL/GenBank/DDBJ whole genome shotgun (WGS) entry which is preliminary data.</text>
</comment>
<name>A0ABQ1W016_9BACL</name>
<reference evidence="2" key="1">
    <citation type="journal article" date="2019" name="Int. J. Syst. Evol. Microbiol.">
        <title>The Global Catalogue of Microorganisms (GCM) 10K type strain sequencing project: providing services to taxonomists for standard genome sequencing and annotation.</title>
        <authorList>
            <consortium name="The Broad Institute Genomics Platform"/>
            <consortium name="The Broad Institute Genome Sequencing Center for Infectious Disease"/>
            <person name="Wu L."/>
            <person name="Ma J."/>
        </authorList>
    </citation>
    <scope>NUCLEOTIDE SEQUENCE [LARGE SCALE GENOMIC DNA]</scope>
    <source>
        <strain evidence="2">CGMCC 1.15420</strain>
    </source>
</reference>
<dbReference type="EMBL" id="BMIW01000025">
    <property type="protein sequence ID" value="GGG07975.1"/>
    <property type="molecule type" value="Genomic_DNA"/>
</dbReference>
<evidence type="ECO:0000313" key="1">
    <source>
        <dbReference type="EMBL" id="GGG07975.1"/>
    </source>
</evidence>
<evidence type="ECO:0008006" key="3">
    <source>
        <dbReference type="Google" id="ProtNLM"/>
    </source>
</evidence>
<organism evidence="1 2">
    <name type="scientific">Paenibacillus aceti</name>
    <dbReference type="NCBI Taxonomy" id="1820010"/>
    <lineage>
        <taxon>Bacteria</taxon>
        <taxon>Bacillati</taxon>
        <taxon>Bacillota</taxon>
        <taxon>Bacilli</taxon>
        <taxon>Bacillales</taxon>
        <taxon>Paenibacillaceae</taxon>
        <taxon>Paenibacillus</taxon>
    </lineage>
</organism>
<sequence length="218" mass="25809">MSGFEVKMNQWLNDQLAAEQNPRRREMLQKELGHGTREFLRKIWYPAIGNFNHLYAEWEVRDYGSRYRYLDLAYMPGGAKGCIEIHGYRSHARDIEAWRFRDLCKKQAYLVLDDWLFLPVAYLSIEEEPEVIQQMALSFVGKFVSLSTSPSLSWVEAETLRFARGVIRPFRSEELASHLNRSDRQARRILNELVKMDVLSVHNKQQRYCTYQVVKNDR</sequence>
<dbReference type="RefSeq" id="WP_120463703.1">
    <property type="nucleotide sequence ID" value="NZ_BMIW01000025.1"/>
</dbReference>
<proteinExistence type="predicted"/>
<evidence type="ECO:0000313" key="2">
    <source>
        <dbReference type="Proteomes" id="UP000608420"/>
    </source>
</evidence>
<dbReference type="Proteomes" id="UP000608420">
    <property type="component" value="Unassembled WGS sequence"/>
</dbReference>
<gene>
    <name evidence="1" type="ORF">GCM10010913_32190</name>
</gene>